<reference evidence="1 2" key="1">
    <citation type="journal article" date="2023" name="ACS Omega">
        <title>Identification of the Neoaspergillic Acid Biosynthesis Gene Cluster by Establishing an In Vitro CRISPR-Ribonucleoprotein Genetic System in Aspergillus melleus.</title>
        <authorList>
            <person name="Yuan B."/>
            <person name="Grau M.F."/>
            <person name="Murata R.M."/>
            <person name="Torok T."/>
            <person name="Venkateswaran K."/>
            <person name="Stajich J.E."/>
            <person name="Wang C.C.C."/>
        </authorList>
    </citation>
    <scope>NUCLEOTIDE SEQUENCE [LARGE SCALE GENOMIC DNA]</scope>
    <source>
        <strain evidence="1 2">IMV 1140</strain>
    </source>
</reference>
<sequence>MACRLPGHSDSPRKLWEFLMQNGVADTDVPADRFNFKGFYDGSDRPRTLRSPGAMFMETVNPAEFDASFFNIPPQEAISMDPQQRILLEVIYEGLEEAGIPIESLAGEKYGCFVGAHTGDSRPPNAGIGGSATMLSNRVSHFLDIKGPSLPIDTACSSSLVALDTACKSLHIGEINGAIVAAAGLILNPEYGCDAGSIKNTHSPTGRCHAFDAKADGYVKAEGINVVILKRLDDAIQDRDPIRAVIRGSANNHNGRTAGIASPNADIQAAAVRQAYANANITDYSLTAYLECHGTGTMAGDPVEATGIASVFASSRAIERPLRIGSIKSNIGHSESAAGLSGLMKAIMILENGLIPGNPTFETPNPEIDFHNLKLDIRQEYTPFPDMPFRRVSVNCFGFGGSNAHVILDEPTALISDYTPAYISSYQAPAAAADKNESSKKSRPYILCFSANKEGSLRESIDKLTHHLHDPEVNIGTRDLAYTLGVRRSHLFHRGYLITNRPGDMDATSAVCGKTNVHLPTIGFVFTGQGAQWPEMGRDLLDSFQAARDTVDHLDAVLQRLPDPPTWTLWDELTSPRDPEHARQPEFSQPLVTALQLALLATLKSWGISPHSVVGHSSGEIAAACAAGYISDEQAISLAYRRGKACQNTRDQNDTRLGMLAVGLGTENVSKYLDESKEVQIACFNSPSSTTLSGPVSTLESLKEQLTENGEFARMLQVEQAYHSRYMEKTGESYQEAVCKDLPLLSASLQALGSVPMFSSVSGCQQTEIPDIEYWKTNMVSPVRFDDAVRAMLTSKEAPNYLIEIGPSGALKGPLAQIQNSFDGPPKAKYLSALHRGPESIKSTLAVAGELFLAGSPISMQLVNEDQQQSYPLIVTDLPGYSWDHSTKYWFESKSSKDWRFKPFAHHDLLGSKTIGTSWRNPTFKKSINLAHLPWLRDHQIGSDVIFPGSGYIAMAVEALYQVTCIRQPDTVVSSPGQLGYRLRNVRFDMALILEDGVEPDVYLTMSPFGGSEDTWYEFTIFSTRQDITTYHSSGMIRVQDIVIDPASEADKLPLEHAFPGHMWTKAFAEIGFNYGPAFQLLREVETRAGSRRSRCTITLADPSSDQAQSSYPFHPAALDGVLRATIPASVVGARGATRETLIPAVIDDFIINPNPGRPDVGMAVSSSYYSGRGRTDAAKSYLGDTSVYDPVTGELLIRMTRLASHKVDLGKDPLASHVLTHEVWKPDITTLTTESLRALCDRYADIVPAILGLAIHKKPDLDVLEIDLDTGDLSSPWLDWQQEAEQRSRRSYRFMALDPVSVSDIEGQYENYTDLSVDVLDPEKDRLGLQTDDTFDLIILKCVSPLLDKMRSVVEAMKTLLSAEGRILAIDFSATGRPITPRRSLQGNLDSSKSFRVLSIPEQTRSVMLCSPYPEFEPETLAHDLYIVSFEEIFQLPTILGNHLQNAGWRVHEPQCMHKKIPEGATVLVIDELFSSLFTGISEPQWNYLRQLVTTRCKILWVTQGSQLAVFQPDNALAAGLFRSIRSEDPNATIMTLDIGSSEIEQAAPHILEVLRQLERPHARWVTDSEYVERDGILHIPRIVPYEKLNREVNAHIGSPTTKLLSENKAIAQLRAEQVGTLDGLQFVEIATEPLAQGYVEIEISAVGLNFKDVAVTMGIVPENEHLLGLEGSGVVRSVGAGVSETVSPGTRVVFMAKGALANRIQLPAEFVLPIPNALSYEDAATIPVVFCTALFAIVDTANLQSGQTVLIHSAAGGVGMACIQLAQHIGADIFVTVGTDEKRSCLHEKFGIPFDHMFSSRSTKFASEIMKATQGQGIDVIVNSLTGDLLDATWRICADGGTMVEIGKRDIVERNYLAMDPFDRGCSYRALDLSHPKLILKLPSILNRIFDLQASGHISPITPITTFPMSGIPEAFAFLRSGRHIGKVVICDRPGQASEVSIRPMQRDLTLPADLAYLIVGGLKGLCGSLALRLAEKGARHLVVMSRSGYADPRSKRVITNCRSLGCEIHFCRGDVLRVLDVRRAFMKAPVPIGGIVQGVMLLRDRPFETMTVDEYHESIEGKLQGTWNLHHVSLERGLSLDFFLMLSSISSVVGSPGQANYAAANSFLDSFAAYRRSMGLVAQTVNLGVIEDVGVVAESDALSKRHQKSTELINIPEGVLHDIFDCSLRQQFMFKAQPSGAESPSRLITGLAVPQDPKQSALRFDSRFRGLFVARASAFESGTAANENDPVGSAVYAFHGLVRAGSSTEQLLEPCVQVLAARLGQMLRWSDEQQIEPERPLSVYGLDSLSTVELRNWIKAELGAELATFDIVHANSLIMLAERLIILPTPIAVSSNSYRALYAELHANEQFCQIAFGEHFKARRWSDDEIREVIETRDIARCWKPRGLGDFALGLRESIYPEERDAPCPLGISVVTSSELENLTGPKVEHLNQVQWVGYAGVRDATATSLPPRELGDPSLPPWNEMVELRYGLAPDFWGKGIAKEAAEAIMHWAVNERASGYKVKGTVREPKPWLDEFFIDRHGQQNYQSVVVPALEVEGALEEHLEDVRGMLHVTVIPGVLAATLNVLKAASKVRSVERVVLTSSVVAAFPGPILGPPGLKEYTWNDVAVKAAWDPNTPDAIMSSVVYAASKVEGEQAAWRWVEAHKPQFEFNTVLPNINFGSLYLPQQKRSVIGLTQNLLHGDDMVMKFLPREWRVDADDTARLHAIALLHPGVVSERIFAASEPLTWARVVEILRSLRPQNESIPDAPEETKTLFYVAPSKRAEDLIKEFYGKSGWTTLEESLAAGIEGLE</sequence>
<evidence type="ECO:0000313" key="2">
    <source>
        <dbReference type="Proteomes" id="UP001177260"/>
    </source>
</evidence>
<gene>
    <name evidence="1" type="ORF">N8T08_004093</name>
</gene>
<comment type="caution">
    <text evidence="1">The sequence shown here is derived from an EMBL/GenBank/DDBJ whole genome shotgun (WGS) entry which is preliminary data.</text>
</comment>
<accession>A0ACC3B5Y8</accession>
<keyword evidence="2" id="KW-1185">Reference proteome</keyword>
<evidence type="ECO:0000313" key="1">
    <source>
        <dbReference type="EMBL" id="KAK1145535.1"/>
    </source>
</evidence>
<proteinExistence type="predicted"/>
<organism evidence="1 2">
    <name type="scientific">Aspergillus melleus</name>
    <dbReference type="NCBI Taxonomy" id="138277"/>
    <lineage>
        <taxon>Eukaryota</taxon>
        <taxon>Fungi</taxon>
        <taxon>Dikarya</taxon>
        <taxon>Ascomycota</taxon>
        <taxon>Pezizomycotina</taxon>
        <taxon>Eurotiomycetes</taxon>
        <taxon>Eurotiomycetidae</taxon>
        <taxon>Eurotiales</taxon>
        <taxon>Aspergillaceae</taxon>
        <taxon>Aspergillus</taxon>
        <taxon>Aspergillus subgen. Circumdati</taxon>
    </lineage>
</organism>
<dbReference type="Proteomes" id="UP001177260">
    <property type="component" value="Unassembled WGS sequence"/>
</dbReference>
<protein>
    <submittedName>
        <fullName evidence="1">Type I Iterative Polyketide synthase (PKS)</fullName>
    </submittedName>
</protein>
<name>A0ACC3B5Y8_9EURO</name>
<dbReference type="EMBL" id="JAOPJF010000023">
    <property type="protein sequence ID" value="KAK1145535.1"/>
    <property type="molecule type" value="Genomic_DNA"/>
</dbReference>